<evidence type="ECO:0000256" key="9">
    <source>
        <dbReference type="ARBA" id="ARBA00022753"/>
    </source>
</evidence>
<name>A0A4U0Y2P9_9PEZI</name>
<feature type="compositionally biased region" description="Polar residues" evidence="13">
    <location>
        <begin position="636"/>
        <end position="670"/>
    </location>
</feature>
<dbReference type="Gene3D" id="1.20.5.1940">
    <property type="match status" value="1"/>
</dbReference>
<feature type="compositionally biased region" description="Low complexity" evidence="13">
    <location>
        <begin position="680"/>
        <end position="708"/>
    </location>
</feature>
<dbReference type="Pfam" id="PF00018">
    <property type="entry name" value="SH3_1"/>
    <property type="match status" value="1"/>
</dbReference>
<dbReference type="CDD" id="cd16978">
    <property type="entry name" value="VHS_HSE1"/>
    <property type="match status" value="1"/>
</dbReference>
<evidence type="ECO:0000256" key="5">
    <source>
        <dbReference type="ARBA" id="ARBA00017923"/>
    </source>
</evidence>
<dbReference type="CDD" id="cd11805">
    <property type="entry name" value="SH3_GRB2_like_C"/>
    <property type="match status" value="1"/>
</dbReference>
<feature type="compositionally biased region" description="Polar residues" evidence="13">
    <location>
        <begin position="537"/>
        <end position="552"/>
    </location>
</feature>
<dbReference type="SMART" id="SM00326">
    <property type="entry name" value="SH3"/>
    <property type="match status" value="1"/>
</dbReference>
<feature type="compositionally biased region" description="Low complexity" evidence="13">
    <location>
        <begin position="193"/>
        <end position="206"/>
    </location>
</feature>
<organism evidence="16 17">
    <name type="scientific">Friedmanniomyces simplex</name>
    <dbReference type="NCBI Taxonomy" id="329884"/>
    <lineage>
        <taxon>Eukaryota</taxon>
        <taxon>Fungi</taxon>
        <taxon>Dikarya</taxon>
        <taxon>Ascomycota</taxon>
        <taxon>Pezizomycotina</taxon>
        <taxon>Dothideomycetes</taxon>
        <taxon>Dothideomycetidae</taxon>
        <taxon>Mycosphaerellales</taxon>
        <taxon>Teratosphaeriaceae</taxon>
        <taxon>Friedmanniomyces</taxon>
    </lineage>
</organism>
<comment type="caution">
    <text evidence="16">The sequence shown here is derived from an EMBL/GenBank/DDBJ whole genome shotgun (WGS) entry which is preliminary data.</text>
</comment>
<evidence type="ECO:0000256" key="7">
    <source>
        <dbReference type="ARBA" id="ARBA00022443"/>
    </source>
</evidence>
<feature type="domain" description="SH3" evidence="14">
    <location>
        <begin position="209"/>
        <end position="268"/>
    </location>
</feature>
<evidence type="ECO:0000256" key="10">
    <source>
        <dbReference type="ARBA" id="ARBA00022927"/>
    </source>
</evidence>
<protein>
    <recommendedName>
        <fullName evidence="5">Class E vacuolar protein-sorting machinery protein HSE1</fullName>
    </recommendedName>
    <alternativeName>
        <fullName evidence="6">Class E vacuolar protein-sorting machinery protein hse1</fullName>
    </alternativeName>
</protein>
<dbReference type="InterPro" id="IPR008942">
    <property type="entry name" value="ENTH_VHS"/>
</dbReference>
<evidence type="ECO:0000256" key="13">
    <source>
        <dbReference type="SAM" id="MobiDB-lite"/>
    </source>
</evidence>
<dbReference type="STRING" id="329884.A0A4U0Y2P9"/>
<proteinExistence type="inferred from homology"/>
<dbReference type="SMART" id="SM00288">
    <property type="entry name" value="VHS"/>
    <property type="match status" value="1"/>
</dbReference>
<dbReference type="InterPro" id="IPR036028">
    <property type="entry name" value="SH3-like_dom_sf"/>
</dbReference>
<evidence type="ECO:0000313" key="16">
    <source>
        <dbReference type="EMBL" id="TKA83026.1"/>
    </source>
</evidence>
<evidence type="ECO:0000259" key="15">
    <source>
        <dbReference type="PROSITE" id="PS50179"/>
    </source>
</evidence>
<evidence type="ECO:0000256" key="8">
    <source>
        <dbReference type="ARBA" id="ARBA00022448"/>
    </source>
</evidence>
<dbReference type="EMBL" id="NAJQ01000018">
    <property type="protein sequence ID" value="TKA83026.1"/>
    <property type="molecule type" value="Genomic_DNA"/>
</dbReference>
<feature type="compositionally biased region" description="Polar residues" evidence="13">
    <location>
        <begin position="456"/>
        <end position="467"/>
    </location>
</feature>
<feature type="compositionally biased region" description="Pro residues" evidence="13">
    <location>
        <begin position="587"/>
        <end position="596"/>
    </location>
</feature>
<comment type="similarity">
    <text evidence="3">Belongs to the STAM family.</text>
</comment>
<dbReference type="Proteomes" id="UP000309340">
    <property type="component" value="Unassembled WGS sequence"/>
</dbReference>
<dbReference type="GO" id="GO:0010008">
    <property type="term" value="C:endosome membrane"/>
    <property type="evidence" value="ECO:0007669"/>
    <property type="project" value="UniProtKB-SubCell"/>
</dbReference>
<dbReference type="PROSITE" id="PS50179">
    <property type="entry name" value="VHS"/>
    <property type="match status" value="1"/>
</dbReference>
<keyword evidence="7 12" id="KW-0728">SH3 domain</keyword>
<dbReference type="PRINTS" id="PR00452">
    <property type="entry name" value="SH3DOMAIN"/>
</dbReference>
<keyword evidence="11" id="KW-0472">Membrane</keyword>
<evidence type="ECO:0000256" key="3">
    <source>
        <dbReference type="ARBA" id="ARBA00009666"/>
    </source>
</evidence>
<dbReference type="PANTHER" id="PTHR45929:SF3">
    <property type="entry name" value="JAK PATHWAY SIGNAL TRANSDUCTION ADAPTOR MOLECULE"/>
    <property type="match status" value="1"/>
</dbReference>
<dbReference type="PANTHER" id="PTHR45929">
    <property type="entry name" value="JAK PATHWAY SIGNAL TRANSDUCTION ADAPTOR MOLECULE"/>
    <property type="match status" value="1"/>
</dbReference>
<dbReference type="InterPro" id="IPR002014">
    <property type="entry name" value="VHS_dom"/>
</dbReference>
<dbReference type="InterPro" id="IPR001452">
    <property type="entry name" value="SH3_domain"/>
</dbReference>
<dbReference type="InterPro" id="IPR050670">
    <property type="entry name" value="STAM"/>
</dbReference>
<dbReference type="PROSITE" id="PS50002">
    <property type="entry name" value="SH3"/>
    <property type="match status" value="1"/>
</dbReference>
<evidence type="ECO:0000259" key="14">
    <source>
        <dbReference type="PROSITE" id="PS50002"/>
    </source>
</evidence>
<dbReference type="PRINTS" id="PR01887">
    <property type="entry name" value="SPECTRNALPHA"/>
</dbReference>
<sequence length="750" mass="82650">MEEAVVRATDENLTSENWELILDVCDRVSASTSGPQQAIAALIKRLAHRNANVQLYTLELANALSQNCGPALHRELASKAFTDSLLRLAGDRNSHAQVKQKVMERMETWTEQFGRNPELGIMEQAFQKLRMQQPGLQAPSKPVKQQISSEDRRKEDEELQMALALSVQQDKAASPLAAAASSSKNGGDEMTPAQAGAGAAQQQQGTTAATVSRVRALYDFVPSEKGELAFQKNDIIAVLESVYKDWWKGSLHGQTGIFPLNYVEKLPDPTKEELERDAQMEAEVFGEIKNVEKLLALLSVPDGGGSRRGEREEEEIGELYQRTLSIRPKLIELIGKYSQKKDEFTQLNEKFVKARRDYEYLLEGSMAAPQQYQQQYPIRARQSSQPMYPPQHQRPYQQGPSQGYPPQGPPSAHGYPPQQPFAPQSQQHLPPPQQDVQRFYSPAPSEPPIQQQQQQAGYTSPYPQQNGPPAVQPPDGGAPAPFHFIPGGLQAPPPTQQQQPPQPRHEQQAVRRKPSPQGPPGDPYAGQAPPPGFQGQIRPNSIHTINSGNPQELATGGYESPVDSRHSYPPSHNNLAQQQQQQMQGGMPPPGYPPTSDPYAQQQQIPPPHQHHHQQPPPQQQLQQPPRSDRDALPSRQRTQSFESPTSLYSQHPIDTQTPYSAGGQVQPQLPSGPPPGMPSSPTMSMSMAAGQYPGAQTQGYAPQQQQQQPPPPQAYQAFSPGMEQQQQQGQGQRVSSGGSVAGDPGEYYR</sequence>
<feature type="domain" description="VHS" evidence="15">
    <location>
        <begin position="8"/>
        <end position="137"/>
    </location>
</feature>
<feature type="compositionally biased region" description="Low complexity" evidence="13">
    <location>
        <begin position="395"/>
        <end position="405"/>
    </location>
</feature>
<evidence type="ECO:0000256" key="2">
    <source>
        <dbReference type="ARBA" id="ARBA00004125"/>
    </source>
</evidence>
<dbReference type="Pfam" id="PF00790">
    <property type="entry name" value="VHS"/>
    <property type="match status" value="1"/>
</dbReference>
<evidence type="ECO:0000256" key="1">
    <source>
        <dbReference type="ARBA" id="ARBA00002654"/>
    </source>
</evidence>
<dbReference type="FunFam" id="2.30.30.40:FF:000072">
    <property type="entry name" value="Unconventional Myosin IB"/>
    <property type="match status" value="1"/>
</dbReference>
<dbReference type="SUPFAM" id="SSF48464">
    <property type="entry name" value="ENTH/VHS domain"/>
    <property type="match status" value="1"/>
</dbReference>
<dbReference type="SUPFAM" id="SSF50044">
    <property type="entry name" value="SH3-domain"/>
    <property type="match status" value="1"/>
</dbReference>
<dbReference type="Pfam" id="PF03127">
    <property type="entry name" value="GAT"/>
    <property type="match status" value="1"/>
</dbReference>
<dbReference type="Gene3D" id="2.30.30.40">
    <property type="entry name" value="SH3 Domains"/>
    <property type="match status" value="1"/>
</dbReference>
<dbReference type="PROSITE" id="PS50330">
    <property type="entry name" value="UIM"/>
    <property type="match status" value="1"/>
</dbReference>
<keyword evidence="10" id="KW-0653">Protein transport</keyword>
<feature type="region of interest" description="Disordered" evidence="13">
    <location>
        <begin position="174"/>
        <end position="206"/>
    </location>
</feature>
<keyword evidence="8" id="KW-0813">Transport</keyword>
<feature type="compositionally biased region" description="Pro residues" evidence="13">
    <location>
        <begin position="516"/>
        <end position="532"/>
    </location>
</feature>
<dbReference type="AlphaFoldDB" id="A0A4U0Y2P9"/>
<dbReference type="InterPro" id="IPR003903">
    <property type="entry name" value="UIM_dom"/>
</dbReference>
<evidence type="ECO:0000256" key="12">
    <source>
        <dbReference type="PROSITE-ProRule" id="PRU00192"/>
    </source>
</evidence>
<dbReference type="GO" id="GO:0033565">
    <property type="term" value="C:ESCRT-0 complex"/>
    <property type="evidence" value="ECO:0007669"/>
    <property type="project" value="TreeGrafter"/>
</dbReference>
<feature type="compositionally biased region" description="Low complexity" evidence="13">
    <location>
        <begin position="577"/>
        <end position="586"/>
    </location>
</feature>
<feature type="region of interest" description="Disordered" evidence="13">
    <location>
        <begin position="132"/>
        <end position="157"/>
    </location>
</feature>
<feature type="region of interest" description="Disordered" evidence="13">
    <location>
        <begin position="372"/>
        <end position="750"/>
    </location>
</feature>
<keyword evidence="17" id="KW-1185">Reference proteome</keyword>
<feature type="compositionally biased region" description="Low complexity" evidence="13">
    <location>
        <begin position="174"/>
        <end position="183"/>
    </location>
</feature>
<dbReference type="GO" id="GO:0035091">
    <property type="term" value="F:phosphatidylinositol binding"/>
    <property type="evidence" value="ECO:0007669"/>
    <property type="project" value="InterPro"/>
</dbReference>
<comment type="subcellular location">
    <subcellularLocation>
        <location evidence="2">Endosome membrane</location>
        <topology evidence="2">Peripheral membrane protein</topology>
        <orientation evidence="2">Cytoplasmic side</orientation>
    </subcellularLocation>
</comment>
<dbReference type="InterPro" id="IPR004152">
    <property type="entry name" value="GAT_dom"/>
</dbReference>
<evidence type="ECO:0000313" key="17">
    <source>
        <dbReference type="Proteomes" id="UP000309340"/>
    </source>
</evidence>
<dbReference type="GO" id="GO:0043328">
    <property type="term" value="P:protein transport to vacuole involved in ubiquitin-dependent protein catabolic process via the multivesicular body sorting pathway"/>
    <property type="evidence" value="ECO:0007669"/>
    <property type="project" value="TreeGrafter"/>
</dbReference>
<evidence type="ECO:0000256" key="11">
    <source>
        <dbReference type="ARBA" id="ARBA00023136"/>
    </source>
</evidence>
<evidence type="ECO:0000256" key="4">
    <source>
        <dbReference type="ARBA" id="ARBA00011446"/>
    </source>
</evidence>
<accession>A0A4U0Y2P9</accession>
<keyword evidence="9" id="KW-0967">Endosome</keyword>
<comment type="subunit">
    <text evidence="4">Component of the ESCRT-0 complex composed of HSE1 and VPS27.</text>
</comment>
<dbReference type="Gene3D" id="1.25.40.90">
    <property type="match status" value="1"/>
</dbReference>
<evidence type="ECO:0000256" key="6">
    <source>
        <dbReference type="ARBA" id="ARBA00018978"/>
    </source>
</evidence>
<reference evidence="16 17" key="1">
    <citation type="submission" date="2017-03" db="EMBL/GenBank/DDBJ databases">
        <title>Genomes of endolithic fungi from Antarctica.</title>
        <authorList>
            <person name="Coleine C."/>
            <person name="Masonjones S."/>
            <person name="Stajich J.E."/>
        </authorList>
    </citation>
    <scope>NUCLEOTIDE SEQUENCE [LARGE SCALE GENOMIC DNA]</scope>
    <source>
        <strain evidence="16 17">CCFEE 5184</strain>
    </source>
</reference>
<comment type="function">
    <text evidence="1">Component of the ESCRT-0 complex which is the sorting receptor for ubiquitinated cargo proteins at the multivesicular body (MVB).</text>
</comment>
<dbReference type="OrthoDB" id="10255964at2759"/>
<gene>
    <name evidence="16" type="ORF">B0A55_00836</name>
</gene>
<dbReference type="GO" id="GO:0043130">
    <property type="term" value="F:ubiquitin binding"/>
    <property type="evidence" value="ECO:0007669"/>
    <property type="project" value="InterPro"/>
</dbReference>